<dbReference type="PROSITE" id="PS51257">
    <property type="entry name" value="PROKAR_LIPOPROTEIN"/>
    <property type="match status" value="1"/>
</dbReference>
<proteinExistence type="predicted"/>
<dbReference type="Gene3D" id="1.10.10.2910">
    <property type="match status" value="1"/>
</dbReference>
<gene>
    <name evidence="2" type="ORF">DW918_06175</name>
</gene>
<dbReference type="Pfam" id="PF06114">
    <property type="entry name" value="Peptidase_M78"/>
    <property type="match status" value="1"/>
</dbReference>
<dbReference type="EMBL" id="QSFV01000016">
    <property type="protein sequence ID" value="RHA80674.1"/>
    <property type="molecule type" value="Genomic_DNA"/>
</dbReference>
<comment type="caution">
    <text evidence="2">The sequence shown here is derived from an EMBL/GenBank/DDBJ whole genome shotgun (WGS) entry which is preliminary data.</text>
</comment>
<dbReference type="RefSeq" id="WP_118030432.1">
    <property type="nucleotide sequence ID" value="NZ_QSFV01000016.1"/>
</dbReference>
<dbReference type="Proteomes" id="UP000285740">
    <property type="component" value="Unassembled WGS sequence"/>
</dbReference>
<evidence type="ECO:0000313" key="2">
    <source>
        <dbReference type="EMBL" id="RHA80674.1"/>
    </source>
</evidence>
<accession>A0A413T6Z9</accession>
<sequence>MNKGKQLETLVHFATSIGCHVSLVPLQYNDGRVKGKRIGIRATMSIDEYVHNIAHELAHIYLHTGEVDMNDKEKEAQAEGVANLIEGILEKC</sequence>
<protein>
    <submittedName>
        <fullName evidence="2">ImmA/IrrE family metallo-endopeptidase</fullName>
    </submittedName>
</protein>
<dbReference type="AlphaFoldDB" id="A0A413T6Z9"/>
<name>A0A413T6Z9_9FIRM</name>
<feature type="domain" description="IrrE N-terminal-like" evidence="1">
    <location>
        <begin position="31"/>
        <end position="77"/>
    </location>
</feature>
<reference evidence="2 3" key="1">
    <citation type="submission" date="2018-08" db="EMBL/GenBank/DDBJ databases">
        <title>A genome reference for cultivated species of the human gut microbiota.</title>
        <authorList>
            <person name="Zou Y."/>
            <person name="Xue W."/>
            <person name="Luo G."/>
        </authorList>
    </citation>
    <scope>NUCLEOTIDE SEQUENCE [LARGE SCALE GENOMIC DNA]</scope>
    <source>
        <strain evidence="2 3">AM42-30</strain>
    </source>
</reference>
<organism evidence="2 3">
    <name type="scientific">Eubacterium ventriosum</name>
    <dbReference type="NCBI Taxonomy" id="39496"/>
    <lineage>
        <taxon>Bacteria</taxon>
        <taxon>Bacillati</taxon>
        <taxon>Bacillota</taxon>
        <taxon>Clostridia</taxon>
        <taxon>Eubacteriales</taxon>
        <taxon>Eubacteriaceae</taxon>
        <taxon>Eubacterium</taxon>
    </lineage>
</organism>
<dbReference type="InterPro" id="IPR010359">
    <property type="entry name" value="IrrE_HExxH"/>
</dbReference>
<evidence type="ECO:0000259" key="1">
    <source>
        <dbReference type="Pfam" id="PF06114"/>
    </source>
</evidence>
<evidence type="ECO:0000313" key="3">
    <source>
        <dbReference type="Proteomes" id="UP000285740"/>
    </source>
</evidence>